<dbReference type="PANTHER" id="PTHR32234:SF0">
    <property type="entry name" value="THIOL:DISULFIDE INTERCHANGE PROTEIN DSBD"/>
    <property type="match status" value="1"/>
</dbReference>
<organism evidence="10 11">
    <name type="scientific">Mesoterricola sediminis</name>
    <dbReference type="NCBI Taxonomy" id="2927980"/>
    <lineage>
        <taxon>Bacteria</taxon>
        <taxon>Pseudomonadati</taxon>
        <taxon>Acidobacteriota</taxon>
        <taxon>Holophagae</taxon>
        <taxon>Holophagales</taxon>
        <taxon>Holophagaceae</taxon>
        <taxon>Mesoterricola</taxon>
    </lineage>
</organism>
<evidence type="ECO:0000313" key="11">
    <source>
        <dbReference type="Proteomes" id="UP001228113"/>
    </source>
</evidence>
<evidence type="ECO:0000256" key="3">
    <source>
        <dbReference type="ARBA" id="ARBA00022692"/>
    </source>
</evidence>
<dbReference type="SUPFAM" id="SSF52833">
    <property type="entry name" value="Thioredoxin-like"/>
    <property type="match status" value="1"/>
</dbReference>
<evidence type="ECO:0000256" key="2">
    <source>
        <dbReference type="ARBA" id="ARBA00022475"/>
    </source>
</evidence>
<evidence type="ECO:0000256" key="7">
    <source>
        <dbReference type="SAM" id="Phobius"/>
    </source>
</evidence>
<evidence type="ECO:0000256" key="8">
    <source>
        <dbReference type="SAM" id="SignalP"/>
    </source>
</evidence>
<feature type="transmembrane region" description="Helical" evidence="7">
    <location>
        <begin position="424"/>
        <end position="447"/>
    </location>
</feature>
<dbReference type="Gene3D" id="2.60.40.1250">
    <property type="entry name" value="Thiol:disulfide interchange protein DsbD, N-terminal domain"/>
    <property type="match status" value="1"/>
</dbReference>
<dbReference type="InterPro" id="IPR003834">
    <property type="entry name" value="Cyt_c_assmbl_TM_dom"/>
</dbReference>
<dbReference type="Pfam" id="PF02683">
    <property type="entry name" value="DsbD_TM"/>
    <property type="match status" value="1"/>
</dbReference>
<protein>
    <submittedName>
        <fullName evidence="10">Thiol:disulfide interchange protein</fullName>
    </submittedName>
</protein>
<dbReference type="InterPro" id="IPR013766">
    <property type="entry name" value="Thioredoxin_domain"/>
</dbReference>
<reference evidence="10" key="1">
    <citation type="journal article" date="2023" name="Int. J. Syst. Evol. Microbiol.">
        <title>Mesoterricola silvestris gen. nov., sp. nov., Mesoterricola sediminis sp. nov., Geothrix oryzae sp. nov., Geothrix edaphica sp. nov., Geothrix rubra sp. nov., and Geothrix limicola sp. nov., six novel members of Acidobacteriota isolated from soils.</title>
        <authorList>
            <person name="Itoh H."/>
            <person name="Sugisawa Y."/>
            <person name="Mise K."/>
            <person name="Xu Z."/>
            <person name="Kuniyasu M."/>
            <person name="Ushijima N."/>
            <person name="Kawano K."/>
            <person name="Kobayashi E."/>
            <person name="Shiratori Y."/>
            <person name="Masuda Y."/>
            <person name="Senoo K."/>
        </authorList>
    </citation>
    <scope>NUCLEOTIDE SEQUENCE</scope>
    <source>
        <strain evidence="10">W786</strain>
    </source>
</reference>
<dbReference type="EMBL" id="AP027081">
    <property type="protein sequence ID" value="BDU75145.1"/>
    <property type="molecule type" value="Genomic_DNA"/>
</dbReference>
<keyword evidence="11" id="KW-1185">Reference proteome</keyword>
<feature type="transmembrane region" description="Helical" evidence="7">
    <location>
        <begin position="261"/>
        <end position="280"/>
    </location>
</feature>
<dbReference type="GO" id="GO:0045454">
    <property type="term" value="P:cell redox homeostasis"/>
    <property type="evidence" value="ECO:0007669"/>
    <property type="project" value="TreeGrafter"/>
</dbReference>
<feature type="transmembrane region" description="Helical" evidence="7">
    <location>
        <begin position="397"/>
        <end position="417"/>
    </location>
</feature>
<dbReference type="Pfam" id="PF13899">
    <property type="entry name" value="Thioredoxin_7"/>
    <property type="match status" value="1"/>
</dbReference>
<keyword evidence="8" id="KW-0732">Signal</keyword>
<dbReference type="SUPFAM" id="SSF74863">
    <property type="entry name" value="Thiol:disulfide interchange protein DsbD, N-terminal domain (DsbD-alpha)"/>
    <property type="match status" value="1"/>
</dbReference>
<dbReference type="RefSeq" id="WP_316410878.1">
    <property type="nucleotide sequence ID" value="NZ_AP027081.1"/>
</dbReference>
<keyword evidence="2" id="KW-1003">Cell membrane</keyword>
<dbReference type="GO" id="GO:0015035">
    <property type="term" value="F:protein-disulfide reductase activity"/>
    <property type="evidence" value="ECO:0007669"/>
    <property type="project" value="TreeGrafter"/>
</dbReference>
<feature type="transmembrane region" description="Helical" evidence="7">
    <location>
        <begin position="343"/>
        <end position="362"/>
    </location>
</feature>
<dbReference type="AlphaFoldDB" id="A0AA48GT23"/>
<feature type="chain" id="PRO_5041356348" evidence="8">
    <location>
        <begin position="22"/>
        <end position="578"/>
    </location>
</feature>
<dbReference type="Proteomes" id="UP001228113">
    <property type="component" value="Chromosome"/>
</dbReference>
<dbReference type="GO" id="GO:0005886">
    <property type="term" value="C:plasma membrane"/>
    <property type="evidence" value="ECO:0007669"/>
    <property type="project" value="UniProtKB-SubCell"/>
</dbReference>
<dbReference type="GO" id="GO:0017004">
    <property type="term" value="P:cytochrome complex assembly"/>
    <property type="evidence" value="ECO:0007669"/>
    <property type="project" value="UniProtKB-KW"/>
</dbReference>
<evidence type="ECO:0000313" key="10">
    <source>
        <dbReference type="EMBL" id="BDU75145.1"/>
    </source>
</evidence>
<evidence type="ECO:0000256" key="1">
    <source>
        <dbReference type="ARBA" id="ARBA00004651"/>
    </source>
</evidence>
<feature type="transmembrane region" description="Helical" evidence="7">
    <location>
        <begin position="374"/>
        <end position="391"/>
    </location>
</feature>
<feature type="transmembrane region" description="Helical" evidence="7">
    <location>
        <begin position="301"/>
        <end position="331"/>
    </location>
</feature>
<feature type="domain" description="Thioredoxin" evidence="9">
    <location>
        <begin position="460"/>
        <end position="578"/>
    </location>
</feature>
<gene>
    <name evidence="10" type="primary">dsbD_1</name>
    <name evidence="10" type="ORF">METESE_01030</name>
</gene>
<feature type="signal peptide" evidence="8">
    <location>
        <begin position="1"/>
        <end position="21"/>
    </location>
</feature>
<proteinExistence type="predicted"/>
<dbReference type="PROSITE" id="PS51352">
    <property type="entry name" value="THIOREDOXIN_2"/>
    <property type="match status" value="1"/>
</dbReference>
<dbReference type="PANTHER" id="PTHR32234">
    <property type="entry name" value="THIOL:DISULFIDE INTERCHANGE PROTEIN DSBD"/>
    <property type="match status" value="1"/>
</dbReference>
<dbReference type="InterPro" id="IPR036929">
    <property type="entry name" value="DsbDN_sf"/>
</dbReference>
<feature type="transmembrane region" description="Helical" evidence="7">
    <location>
        <begin position="224"/>
        <end position="246"/>
    </location>
</feature>
<keyword evidence="6 7" id="KW-0472">Membrane</keyword>
<dbReference type="InterPro" id="IPR036249">
    <property type="entry name" value="Thioredoxin-like_sf"/>
</dbReference>
<evidence type="ECO:0000256" key="5">
    <source>
        <dbReference type="ARBA" id="ARBA00022989"/>
    </source>
</evidence>
<evidence type="ECO:0000259" key="9">
    <source>
        <dbReference type="PROSITE" id="PS51352"/>
    </source>
</evidence>
<evidence type="ECO:0000256" key="6">
    <source>
        <dbReference type="ARBA" id="ARBA00023136"/>
    </source>
</evidence>
<name>A0AA48GT23_9BACT</name>
<accession>A0AA48GT23</accession>
<feature type="transmembrane region" description="Helical" evidence="7">
    <location>
        <begin position="182"/>
        <end position="203"/>
    </location>
</feature>
<keyword evidence="3 7" id="KW-0812">Transmembrane</keyword>
<keyword evidence="5 7" id="KW-1133">Transmembrane helix</keyword>
<keyword evidence="4" id="KW-0201">Cytochrome c-type biogenesis</keyword>
<evidence type="ECO:0000256" key="4">
    <source>
        <dbReference type="ARBA" id="ARBA00022748"/>
    </source>
</evidence>
<dbReference type="KEGG" id="msea:METESE_01030"/>
<dbReference type="Gene3D" id="3.40.30.10">
    <property type="entry name" value="Glutaredoxin"/>
    <property type="match status" value="1"/>
</dbReference>
<sequence length="578" mass="60041">MRRWTAWLLIVLAAVVCRAGAFDPERDVVVAFRKGAVVLTVPAGAHLKAAFMEVALAKGTAGTLKVGPLPPTREKDELGDGIWHDRVAIPVAGEGLAGTVALTVTYQPCTEGQGGVCYPPTDKVLQVKAADIPALKPAAAPAPAEAPRAEPAAPAAPAAPAPAAVQAAAPQPPAPDAGRGGLLWSFLVIFAFGMGASLTPCVYPMIPITMAIIGAKGGGKLRGFSLSMALVLGMAVTYTVLGVLAAKSGAVAGAWAQRPAFLIPVSVLFFLFALSLFGAFEIRLPDALQQKLQGSGGRKGYLGAFTMGMVLGPLSAPCVGPVIGSVILTIAQQGRVALGAAQMFTFALGMGVLFLVTGTFTASLPRSGDWLERFKHGMGLVVLAFAVWNVRLLLPPWALYGLGSAVLLVAAPVLGAFRASESLVAGIFRGAGLLALALGLLCGVRGVELGLDVQLLPRGAAAAAPAPTASVWMEQDLEGALARAKAGGKLVLVDTYADWCAQCKELDEKTWPDPAVQAWIRDHAVAVRINTDATRKDLVPRLQIRSYPTVLLLDAEGRILRTSLGFQPPAEMLRFLKG</sequence>
<comment type="subcellular location">
    <subcellularLocation>
        <location evidence="1">Cell membrane</location>
        <topology evidence="1">Multi-pass membrane protein</topology>
    </subcellularLocation>
</comment>